<accession>A0A4V2ZYT5</accession>
<evidence type="ECO:0000256" key="1">
    <source>
        <dbReference type="SAM" id="MobiDB-lite"/>
    </source>
</evidence>
<name>A0A4V2ZYT5_9BURK</name>
<feature type="compositionally biased region" description="Polar residues" evidence="1">
    <location>
        <begin position="80"/>
        <end position="90"/>
    </location>
</feature>
<protein>
    <submittedName>
        <fullName evidence="2">Uncharacterized protein</fullName>
    </submittedName>
</protein>
<dbReference type="EMBL" id="SMRP01000009">
    <property type="protein sequence ID" value="TDG21979.1"/>
    <property type="molecule type" value="Genomic_DNA"/>
</dbReference>
<evidence type="ECO:0000313" key="3">
    <source>
        <dbReference type="Proteomes" id="UP000295722"/>
    </source>
</evidence>
<feature type="region of interest" description="Disordered" evidence="1">
    <location>
        <begin position="1"/>
        <end position="32"/>
    </location>
</feature>
<keyword evidence="3" id="KW-1185">Reference proteome</keyword>
<dbReference type="RefSeq" id="WP_133196379.1">
    <property type="nucleotide sequence ID" value="NZ_JBHUCW010000037.1"/>
</dbReference>
<feature type="compositionally biased region" description="Basic residues" evidence="1">
    <location>
        <begin position="1"/>
        <end position="11"/>
    </location>
</feature>
<dbReference type="AlphaFoldDB" id="A0A4V2ZYT5"/>
<evidence type="ECO:0000313" key="2">
    <source>
        <dbReference type="EMBL" id="TDG21979.1"/>
    </source>
</evidence>
<proteinExistence type="predicted"/>
<organism evidence="2 3">
    <name type="scientific">Paraburkholderia silviterrae</name>
    <dbReference type="NCBI Taxonomy" id="2528715"/>
    <lineage>
        <taxon>Bacteria</taxon>
        <taxon>Pseudomonadati</taxon>
        <taxon>Pseudomonadota</taxon>
        <taxon>Betaproteobacteria</taxon>
        <taxon>Burkholderiales</taxon>
        <taxon>Burkholderiaceae</taxon>
        <taxon>Paraburkholderia</taxon>
    </lineage>
</organism>
<feature type="region of interest" description="Disordered" evidence="1">
    <location>
        <begin position="71"/>
        <end position="90"/>
    </location>
</feature>
<comment type="caution">
    <text evidence="2">The sequence shown here is derived from an EMBL/GenBank/DDBJ whole genome shotgun (WGS) entry which is preliminary data.</text>
</comment>
<gene>
    <name evidence="2" type="ORF">EYW47_18990</name>
</gene>
<reference evidence="2 3" key="1">
    <citation type="submission" date="2019-03" db="EMBL/GenBank/DDBJ databases">
        <title>Paraburkholderia sp. 4M-K11, isolated from subtropical forest soil.</title>
        <authorList>
            <person name="Gao Z.-H."/>
            <person name="Qiu L.-H."/>
        </authorList>
    </citation>
    <scope>NUCLEOTIDE SEQUENCE [LARGE SCALE GENOMIC DNA]</scope>
    <source>
        <strain evidence="2 3">4M-K11</strain>
    </source>
</reference>
<dbReference type="Proteomes" id="UP000295722">
    <property type="component" value="Unassembled WGS sequence"/>
</dbReference>
<sequence length="90" mass="9575">MFAAKALRKKTGGGDSSHSSTAWRGRQRGHARQESLICVAPAYRSGGSCVKFHPHRSVAERMPGDAAAVNVASSHRRSVDQTPSRTGESA</sequence>